<protein>
    <submittedName>
        <fullName evidence="2">Uncharacterized protein</fullName>
    </submittedName>
</protein>
<dbReference type="AlphaFoldDB" id="A0A8H6X9I0"/>
<reference evidence="2" key="1">
    <citation type="submission" date="2020-05" db="EMBL/GenBank/DDBJ databases">
        <title>Mycena genomes resolve the evolution of fungal bioluminescence.</title>
        <authorList>
            <person name="Tsai I.J."/>
        </authorList>
    </citation>
    <scope>NUCLEOTIDE SEQUENCE</scope>
    <source>
        <strain evidence="2">160909Yilan</strain>
    </source>
</reference>
<evidence type="ECO:0000256" key="1">
    <source>
        <dbReference type="SAM" id="Phobius"/>
    </source>
</evidence>
<keyword evidence="3" id="KW-1185">Reference proteome</keyword>
<proteinExistence type="predicted"/>
<evidence type="ECO:0000313" key="3">
    <source>
        <dbReference type="Proteomes" id="UP000623467"/>
    </source>
</evidence>
<sequence>MQTPFPPRVYLDLCFHSSADFNIIFLYISFYSCADFSRTPISVPIYSPVPLLAAIILHKRRSSSFIAAFPAPCATALLAAHYCLALSFSMSTPRRLTRTVSPFRSCSTLMRRF</sequence>
<gene>
    <name evidence="2" type="ORF">MSAN_02299700</name>
</gene>
<organism evidence="2 3">
    <name type="scientific">Mycena sanguinolenta</name>
    <dbReference type="NCBI Taxonomy" id="230812"/>
    <lineage>
        <taxon>Eukaryota</taxon>
        <taxon>Fungi</taxon>
        <taxon>Dikarya</taxon>
        <taxon>Basidiomycota</taxon>
        <taxon>Agaricomycotina</taxon>
        <taxon>Agaricomycetes</taxon>
        <taxon>Agaricomycetidae</taxon>
        <taxon>Agaricales</taxon>
        <taxon>Marasmiineae</taxon>
        <taxon>Mycenaceae</taxon>
        <taxon>Mycena</taxon>
    </lineage>
</organism>
<keyword evidence="1" id="KW-0812">Transmembrane</keyword>
<feature type="transmembrane region" description="Helical" evidence="1">
    <location>
        <begin position="65"/>
        <end position="88"/>
    </location>
</feature>
<accession>A0A8H6X9I0</accession>
<dbReference type="EMBL" id="JACAZH010000037">
    <property type="protein sequence ID" value="KAF7336455.1"/>
    <property type="molecule type" value="Genomic_DNA"/>
</dbReference>
<evidence type="ECO:0000313" key="2">
    <source>
        <dbReference type="EMBL" id="KAF7336455.1"/>
    </source>
</evidence>
<keyword evidence="1" id="KW-1133">Transmembrane helix</keyword>
<comment type="caution">
    <text evidence="2">The sequence shown here is derived from an EMBL/GenBank/DDBJ whole genome shotgun (WGS) entry which is preliminary data.</text>
</comment>
<dbReference type="Proteomes" id="UP000623467">
    <property type="component" value="Unassembled WGS sequence"/>
</dbReference>
<keyword evidence="1" id="KW-0472">Membrane</keyword>
<name>A0A8H6X9I0_9AGAR</name>